<sequence>MTVGRTEVPLAKGPLPTKPLDPADDAKPVIRGKIGAGSYEDPTDEKRRRGRPKKSGRPGR</sequence>
<accession>A0ABR9C893</accession>
<proteinExistence type="predicted"/>
<organism evidence="2 3">
    <name type="scientific">Roseibium polysiphoniae</name>
    <dbReference type="NCBI Taxonomy" id="2571221"/>
    <lineage>
        <taxon>Bacteria</taxon>
        <taxon>Pseudomonadati</taxon>
        <taxon>Pseudomonadota</taxon>
        <taxon>Alphaproteobacteria</taxon>
        <taxon>Hyphomicrobiales</taxon>
        <taxon>Stappiaceae</taxon>
        <taxon>Roseibium</taxon>
    </lineage>
</organism>
<evidence type="ECO:0000313" key="3">
    <source>
        <dbReference type="Proteomes" id="UP000615687"/>
    </source>
</evidence>
<keyword evidence="3" id="KW-1185">Reference proteome</keyword>
<dbReference type="RefSeq" id="WP_192108625.1">
    <property type="nucleotide sequence ID" value="NZ_JACYXJ010000003.1"/>
</dbReference>
<dbReference type="Proteomes" id="UP000615687">
    <property type="component" value="Unassembled WGS sequence"/>
</dbReference>
<feature type="region of interest" description="Disordered" evidence="1">
    <location>
        <begin position="1"/>
        <end position="60"/>
    </location>
</feature>
<reference evidence="2 3" key="1">
    <citation type="submission" date="2020-09" db="EMBL/GenBank/DDBJ databases">
        <title>The genome sequence of type strain Labrenzia polysiphoniae KACC 19711.</title>
        <authorList>
            <person name="Liu Y."/>
        </authorList>
    </citation>
    <scope>NUCLEOTIDE SEQUENCE [LARGE SCALE GENOMIC DNA]</scope>
    <source>
        <strain evidence="2 3">KACC 19711</strain>
    </source>
</reference>
<gene>
    <name evidence="2" type="ORF">IG617_07515</name>
</gene>
<protein>
    <submittedName>
        <fullName evidence="2">Uncharacterized protein</fullName>
    </submittedName>
</protein>
<comment type="caution">
    <text evidence="2">The sequence shown here is derived from an EMBL/GenBank/DDBJ whole genome shotgun (WGS) entry which is preliminary data.</text>
</comment>
<dbReference type="EMBL" id="JACYXJ010000003">
    <property type="protein sequence ID" value="MBD8876129.1"/>
    <property type="molecule type" value="Genomic_DNA"/>
</dbReference>
<evidence type="ECO:0000256" key="1">
    <source>
        <dbReference type="SAM" id="MobiDB-lite"/>
    </source>
</evidence>
<evidence type="ECO:0000313" key="2">
    <source>
        <dbReference type="EMBL" id="MBD8876129.1"/>
    </source>
</evidence>
<feature type="compositionally biased region" description="Basic residues" evidence="1">
    <location>
        <begin position="48"/>
        <end position="60"/>
    </location>
</feature>
<name>A0ABR9C893_9HYPH</name>